<reference evidence="2" key="1">
    <citation type="submission" date="2015-05" db="EMBL/GenBank/DDBJ databases">
        <authorList>
            <person name="Fogelqvist Johan"/>
        </authorList>
    </citation>
    <scope>NUCLEOTIDE SEQUENCE [LARGE SCALE GENOMIC DNA]</scope>
</reference>
<proteinExistence type="predicted"/>
<name>A0A0G4LAB1_VERLO</name>
<dbReference type="Proteomes" id="UP000045706">
    <property type="component" value="Unassembled WGS sequence"/>
</dbReference>
<evidence type="ECO:0000313" key="2">
    <source>
        <dbReference type="Proteomes" id="UP000045706"/>
    </source>
</evidence>
<gene>
    <name evidence="1" type="ORF">BN1723_017691</name>
</gene>
<organism evidence="1 2">
    <name type="scientific">Verticillium longisporum</name>
    <name type="common">Verticillium dahliae var. longisporum</name>
    <dbReference type="NCBI Taxonomy" id="100787"/>
    <lineage>
        <taxon>Eukaryota</taxon>
        <taxon>Fungi</taxon>
        <taxon>Dikarya</taxon>
        <taxon>Ascomycota</taxon>
        <taxon>Pezizomycotina</taxon>
        <taxon>Sordariomycetes</taxon>
        <taxon>Hypocreomycetidae</taxon>
        <taxon>Glomerellales</taxon>
        <taxon>Plectosphaerellaceae</taxon>
        <taxon>Verticillium</taxon>
    </lineage>
</organism>
<dbReference type="EMBL" id="CVQI01009180">
    <property type="protein sequence ID" value="CRK18640.1"/>
    <property type="molecule type" value="Genomic_DNA"/>
</dbReference>
<evidence type="ECO:0000313" key="1">
    <source>
        <dbReference type="EMBL" id="CRK18640.1"/>
    </source>
</evidence>
<sequence>DQPEAAVRRL</sequence>
<accession>A0A0G4LAB1</accession>
<protein>
    <submittedName>
        <fullName evidence="1">Uncharacterized protein</fullName>
    </submittedName>
</protein>
<feature type="non-terminal residue" evidence="1">
    <location>
        <position position="1"/>
    </location>
</feature>